<dbReference type="InterPro" id="IPR025680">
    <property type="entry name" value="DddI"/>
</dbReference>
<keyword evidence="2" id="KW-1185">Reference proteome</keyword>
<dbReference type="RefSeq" id="WP_093421558.1">
    <property type="nucleotide sequence ID" value="NZ_FOZX01000009.1"/>
</dbReference>
<dbReference type="AlphaFoldDB" id="A0A1I6U435"/>
<evidence type="ECO:0000313" key="2">
    <source>
        <dbReference type="Proteomes" id="UP000198852"/>
    </source>
</evidence>
<proteinExistence type="predicted"/>
<name>A0A1I6U435_9PSEU</name>
<organism evidence="1 2">
    <name type="scientific">Saccharopolyspora flava</name>
    <dbReference type="NCBI Taxonomy" id="95161"/>
    <lineage>
        <taxon>Bacteria</taxon>
        <taxon>Bacillati</taxon>
        <taxon>Actinomycetota</taxon>
        <taxon>Actinomycetes</taxon>
        <taxon>Pseudonocardiales</taxon>
        <taxon>Pseudonocardiaceae</taxon>
        <taxon>Saccharopolyspora</taxon>
    </lineage>
</organism>
<sequence length="146" mass="16552">MTPTVITAIVHNDYRYARTGAEVERLLDDIITTTSDWASLLYASDRPFADDSDVRPIRQLRVSVETGWGALNFVNEVKTDDTHGTWDSWNSKPPVHTPNIWFDPGTPTAFPTSAALPIALVRQAMSEFCRTGVRPECVRWQPARWY</sequence>
<reference evidence="2" key="1">
    <citation type="submission" date="2016-10" db="EMBL/GenBank/DDBJ databases">
        <authorList>
            <person name="Varghese N."/>
            <person name="Submissions S."/>
        </authorList>
    </citation>
    <scope>NUCLEOTIDE SEQUENCE [LARGE SCALE GENOMIC DNA]</scope>
    <source>
        <strain evidence="2">DSM 44771</strain>
    </source>
</reference>
<dbReference type="Proteomes" id="UP000198852">
    <property type="component" value="Unassembled WGS sequence"/>
</dbReference>
<protein>
    <submittedName>
        <fullName evidence="1">Immunity protein Imm1</fullName>
    </submittedName>
</protein>
<dbReference type="STRING" id="95161.SAMN05660874_04541"/>
<dbReference type="OrthoDB" id="3694715at2"/>
<dbReference type="EMBL" id="FOZX01000009">
    <property type="protein sequence ID" value="SFS96037.1"/>
    <property type="molecule type" value="Genomic_DNA"/>
</dbReference>
<dbReference type="Pfam" id="PF14430">
    <property type="entry name" value="Imm1"/>
    <property type="match status" value="1"/>
</dbReference>
<gene>
    <name evidence="1" type="ORF">SAMN05660874_04541</name>
</gene>
<accession>A0A1I6U435</accession>
<evidence type="ECO:0000313" key="1">
    <source>
        <dbReference type="EMBL" id="SFS96037.1"/>
    </source>
</evidence>